<dbReference type="InterPro" id="IPR023179">
    <property type="entry name" value="GTP-bd_ortho_bundle_sf"/>
</dbReference>
<evidence type="ECO:0000313" key="7">
    <source>
        <dbReference type="Proteomes" id="UP000719500"/>
    </source>
</evidence>
<dbReference type="InterPro" id="IPR006073">
    <property type="entry name" value="GTP-bd"/>
</dbReference>
<evidence type="ECO:0000256" key="3">
    <source>
        <dbReference type="ARBA" id="ARBA00023134"/>
    </source>
</evidence>
<comment type="similarity">
    <text evidence="4">Belongs to the TRAFAC class YlqF/YawG GTPase family. MTG1 subfamily.</text>
</comment>
<evidence type="ECO:0000256" key="2">
    <source>
        <dbReference type="ARBA" id="ARBA00022741"/>
    </source>
</evidence>
<dbReference type="Gene3D" id="1.10.1580.10">
    <property type="match status" value="1"/>
</dbReference>
<dbReference type="NCBIfam" id="TIGR03596">
    <property type="entry name" value="GTPase_YlqF"/>
    <property type="match status" value="1"/>
</dbReference>
<dbReference type="InterPro" id="IPR030378">
    <property type="entry name" value="G_CP_dom"/>
</dbReference>
<dbReference type="PANTHER" id="PTHR45782">
    <property type="entry name" value="MITOCHONDRIAL RIBOSOME-ASSOCIATED GTPASE 1"/>
    <property type="match status" value="1"/>
</dbReference>
<protein>
    <recommendedName>
        <fullName evidence="1 4">Ribosome biogenesis GTPase A</fullName>
    </recommendedName>
</protein>
<name>A0ABS2FQL4_9FIRM</name>
<dbReference type="CDD" id="cd01856">
    <property type="entry name" value="YlqF"/>
    <property type="match status" value="1"/>
</dbReference>
<keyword evidence="2 4" id="KW-0547">Nucleotide-binding</keyword>
<comment type="function">
    <text evidence="4">Required for a late step of 50S ribosomal subunit assembly. Has GTPase activity.</text>
</comment>
<dbReference type="SUPFAM" id="SSF52540">
    <property type="entry name" value="P-loop containing nucleoside triphosphate hydrolases"/>
    <property type="match status" value="1"/>
</dbReference>
<dbReference type="PANTHER" id="PTHR45782:SF4">
    <property type="entry name" value="MITOCHONDRIAL RIBOSOME-ASSOCIATED GTPASE 1"/>
    <property type="match status" value="1"/>
</dbReference>
<comment type="subcellular location">
    <subcellularLocation>
        <location evidence="4">Cytoplasm</location>
    </subcellularLocation>
</comment>
<dbReference type="InterPro" id="IPR027417">
    <property type="entry name" value="P-loop_NTPase"/>
</dbReference>
<dbReference type="Proteomes" id="UP000719500">
    <property type="component" value="Unassembled WGS sequence"/>
</dbReference>
<proteinExistence type="inferred from homology"/>
<keyword evidence="7" id="KW-1185">Reference proteome</keyword>
<dbReference type="PIRSF" id="PIRSF006230">
    <property type="entry name" value="MG442"/>
    <property type="match status" value="1"/>
</dbReference>
<evidence type="ECO:0000313" key="6">
    <source>
        <dbReference type="EMBL" id="MBM6849892.1"/>
    </source>
</evidence>
<dbReference type="PRINTS" id="PR00326">
    <property type="entry name" value="GTP1OBG"/>
</dbReference>
<evidence type="ECO:0000256" key="4">
    <source>
        <dbReference type="PIRNR" id="PIRNR006230"/>
    </source>
</evidence>
<reference evidence="6 7" key="1">
    <citation type="journal article" date="2021" name="Sci. Rep.">
        <title>The distribution of antibiotic resistance genes in chicken gut microbiota commensals.</title>
        <authorList>
            <person name="Juricova H."/>
            <person name="Matiasovicova J."/>
            <person name="Kubasova T."/>
            <person name="Cejkova D."/>
            <person name="Rychlik I."/>
        </authorList>
    </citation>
    <scope>NUCLEOTIDE SEQUENCE [LARGE SCALE GENOMIC DNA]</scope>
    <source>
        <strain evidence="6 7">An411</strain>
    </source>
</reference>
<gene>
    <name evidence="6" type="primary">ylqF</name>
    <name evidence="6" type="ORF">H9X91_00380</name>
</gene>
<evidence type="ECO:0000256" key="1">
    <source>
        <dbReference type="ARBA" id="ARBA00014898"/>
    </source>
</evidence>
<keyword evidence="4" id="KW-0963">Cytoplasm</keyword>
<dbReference type="RefSeq" id="WP_204801413.1">
    <property type="nucleotide sequence ID" value="NZ_JACSNX010000001.1"/>
</dbReference>
<dbReference type="PROSITE" id="PS51721">
    <property type="entry name" value="G_CP"/>
    <property type="match status" value="1"/>
</dbReference>
<keyword evidence="3 4" id="KW-0342">GTP-binding</keyword>
<dbReference type="InterPro" id="IPR019991">
    <property type="entry name" value="GTP-bd_ribosome_bgen"/>
</dbReference>
<dbReference type="EMBL" id="JACSNX010000001">
    <property type="protein sequence ID" value="MBM6849892.1"/>
    <property type="molecule type" value="Genomic_DNA"/>
</dbReference>
<dbReference type="Pfam" id="PF01926">
    <property type="entry name" value="MMR_HSR1"/>
    <property type="match status" value="1"/>
</dbReference>
<evidence type="ECO:0000259" key="5">
    <source>
        <dbReference type="PROSITE" id="PS51721"/>
    </source>
</evidence>
<comment type="caution">
    <text evidence="6">The sequence shown here is derived from an EMBL/GenBank/DDBJ whole genome shotgun (WGS) entry which is preliminary data.</text>
</comment>
<dbReference type="InterPro" id="IPR016478">
    <property type="entry name" value="GTPase_MTG1"/>
</dbReference>
<sequence length="298" mass="33041">MNIQWYPGHMTKTRRMIAEQIKHVDAVCEIVDARIPVSSRNPDIDELTAGKPRLVVLNRVDQADPEATRRWAAWFRSKGYAVLECDAKSGSGTKQFAAAVRSLLADKLRAYAEKGQNRVVRVMILGVPNVGKSTFINRIAGRKTAKTEDRPGVTRAKQWVPIDRGLELLDTPGILWPKFEDQSVGLNLAYTGAVKDEILDVETLGCHLMAYLGASYPEALKAGYKLPALPEREDGEEDVAWGYRLLEAAGKKRGFLISGGEVDTERMAKILLDEYRSGKLGRFTLEVPEGTEQPTASE</sequence>
<dbReference type="Gene3D" id="3.40.50.300">
    <property type="entry name" value="P-loop containing nucleotide triphosphate hydrolases"/>
    <property type="match status" value="1"/>
</dbReference>
<accession>A0ABS2FQL4</accession>
<feature type="domain" description="CP-type G" evidence="5">
    <location>
        <begin position="13"/>
        <end position="177"/>
    </location>
</feature>
<organism evidence="6 7">
    <name type="scientific">Oscillibacter valericigenes</name>
    <dbReference type="NCBI Taxonomy" id="351091"/>
    <lineage>
        <taxon>Bacteria</taxon>
        <taxon>Bacillati</taxon>
        <taxon>Bacillota</taxon>
        <taxon>Clostridia</taxon>
        <taxon>Eubacteriales</taxon>
        <taxon>Oscillospiraceae</taxon>
        <taxon>Oscillibacter</taxon>
    </lineage>
</organism>